<feature type="non-terminal residue" evidence="1">
    <location>
        <position position="1"/>
    </location>
</feature>
<organism evidence="1 2">
    <name type="scientific">Pristionchus mayeri</name>
    <dbReference type="NCBI Taxonomy" id="1317129"/>
    <lineage>
        <taxon>Eukaryota</taxon>
        <taxon>Metazoa</taxon>
        <taxon>Ecdysozoa</taxon>
        <taxon>Nematoda</taxon>
        <taxon>Chromadorea</taxon>
        <taxon>Rhabditida</taxon>
        <taxon>Rhabditina</taxon>
        <taxon>Diplogasteromorpha</taxon>
        <taxon>Diplogasteroidea</taxon>
        <taxon>Neodiplogasteridae</taxon>
        <taxon>Pristionchus</taxon>
    </lineage>
</organism>
<keyword evidence="2" id="KW-1185">Reference proteome</keyword>
<dbReference type="EMBL" id="BTRK01000005">
    <property type="protein sequence ID" value="GMR52358.1"/>
    <property type="molecule type" value="Genomic_DNA"/>
</dbReference>
<dbReference type="AlphaFoldDB" id="A0AAN5CWZ0"/>
<comment type="caution">
    <text evidence="1">The sequence shown here is derived from an EMBL/GenBank/DDBJ whole genome shotgun (WGS) entry which is preliminary data.</text>
</comment>
<protein>
    <submittedName>
        <fullName evidence="1">Uncharacterized protein</fullName>
    </submittedName>
</protein>
<sequence>VATLHLARDAPVHAENVACDDAREGKMAEDVVEHLEQLLSPRLVQEALLDLGKEAVGLVDRAALVVPAEKRELTGVDELEQEQQHDDLERLTAA</sequence>
<proteinExistence type="predicted"/>
<gene>
    <name evidence="1" type="ORF">PMAYCL1PPCAC_22553</name>
</gene>
<reference evidence="2" key="1">
    <citation type="submission" date="2022-10" db="EMBL/GenBank/DDBJ databases">
        <title>Genome assembly of Pristionchus species.</title>
        <authorList>
            <person name="Yoshida K."/>
            <person name="Sommer R.J."/>
        </authorList>
    </citation>
    <scope>NUCLEOTIDE SEQUENCE [LARGE SCALE GENOMIC DNA]</scope>
    <source>
        <strain evidence="2">RS5460</strain>
    </source>
</reference>
<feature type="non-terminal residue" evidence="1">
    <location>
        <position position="94"/>
    </location>
</feature>
<name>A0AAN5CWZ0_9BILA</name>
<accession>A0AAN5CWZ0</accession>
<evidence type="ECO:0000313" key="2">
    <source>
        <dbReference type="Proteomes" id="UP001328107"/>
    </source>
</evidence>
<dbReference type="Proteomes" id="UP001328107">
    <property type="component" value="Unassembled WGS sequence"/>
</dbReference>
<evidence type="ECO:0000313" key="1">
    <source>
        <dbReference type="EMBL" id="GMR52358.1"/>
    </source>
</evidence>